<keyword evidence="7" id="KW-1185">Reference proteome</keyword>
<accession>A0AAV7JVD8</accession>
<keyword evidence="3" id="KW-0496">Mitochondrion</keyword>
<evidence type="ECO:0000313" key="7">
    <source>
        <dbReference type="Proteomes" id="UP001165289"/>
    </source>
</evidence>
<dbReference type="Gene3D" id="1.10.287.1130">
    <property type="entry name" value="CytochromE C oxidase copper chaperone"/>
    <property type="match status" value="1"/>
</dbReference>
<sequence>MPLFSSNKTHSPNSTYKSNYCQREACAIQICLESRQYDQSKCESVIQKLFYCCNKLTVEEAESTPHCSSKRDNQ</sequence>
<evidence type="ECO:0000256" key="5">
    <source>
        <dbReference type="PIRSR" id="PIRSR627179-50"/>
    </source>
</evidence>
<dbReference type="InterPro" id="IPR009069">
    <property type="entry name" value="Cys_alpha_HP_mot_SF"/>
</dbReference>
<gene>
    <name evidence="6" type="ORF">LOD99_4263</name>
</gene>
<dbReference type="Proteomes" id="UP001165289">
    <property type="component" value="Unassembled WGS sequence"/>
</dbReference>
<evidence type="ECO:0000256" key="1">
    <source>
        <dbReference type="ARBA" id="ARBA00004173"/>
    </source>
</evidence>
<dbReference type="SUPFAM" id="SSF47072">
    <property type="entry name" value="Cysteine alpha-hairpin motif"/>
    <property type="match status" value="1"/>
</dbReference>
<dbReference type="GO" id="GO:0005739">
    <property type="term" value="C:mitochondrion"/>
    <property type="evidence" value="ECO:0007669"/>
    <property type="project" value="UniProtKB-SubCell"/>
</dbReference>
<dbReference type="PANTHER" id="PTHR15590:SF0">
    <property type="entry name" value="CX9C MOTIF-CONTAINING PROTEIN 4"/>
    <property type="match status" value="1"/>
</dbReference>
<evidence type="ECO:0000256" key="4">
    <source>
        <dbReference type="ARBA" id="ARBA00023157"/>
    </source>
</evidence>
<organism evidence="6 7">
    <name type="scientific">Oopsacas minuta</name>
    <dbReference type="NCBI Taxonomy" id="111878"/>
    <lineage>
        <taxon>Eukaryota</taxon>
        <taxon>Metazoa</taxon>
        <taxon>Porifera</taxon>
        <taxon>Hexactinellida</taxon>
        <taxon>Hexasterophora</taxon>
        <taxon>Lyssacinosida</taxon>
        <taxon>Leucopsacidae</taxon>
        <taxon>Oopsacas</taxon>
    </lineage>
</organism>
<evidence type="ECO:0000256" key="2">
    <source>
        <dbReference type="ARBA" id="ARBA00009858"/>
    </source>
</evidence>
<dbReference type="Pfam" id="PF08991">
    <property type="entry name" value="CMC4"/>
    <property type="match status" value="1"/>
</dbReference>
<keyword evidence="4 5" id="KW-1015">Disulfide bond</keyword>
<dbReference type="EMBL" id="JAKMXF010000297">
    <property type="protein sequence ID" value="KAI6652877.1"/>
    <property type="molecule type" value="Genomic_DNA"/>
</dbReference>
<feature type="disulfide bond" evidence="5">
    <location>
        <begin position="21"/>
        <end position="52"/>
    </location>
</feature>
<reference evidence="6 7" key="1">
    <citation type="journal article" date="2023" name="BMC Biol.">
        <title>The compact genome of the sponge Oopsacas minuta (Hexactinellida) is lacking key metazoan core genes.</title>
        <authorList>
            <person name="Santini S."/>
            <person name="Schenkelaars Q."/>
            <person name="Jourda C."/>
            <person name="Duchesne M."/>
            <person name="Belahbib H."/>
            <person name="Rocher C."/>
            <person name="Selva M."/>
            <person name="Riesgo A."/>
            <person name="Vervoort M."/>
            <person name="Leys S.P."/>
            <person name="Kodjabachian L."/>
            <person name="Le Bivic A."/>
            <person name="Borchiellini C."/>
            <person name="Claverie J.M."/>
            <person name="Renard E."/>
        </authorList>
    </citation>
    <scope>NUCLEOTIDE SEQUENCE [LARGE SCALE GENOMIC DNA]</scope>
    <source>
        <strain evidence="6">SPO-2</strain>
    </source>
</reference>
<comment type="similarity">
    <text evidence="2">Belongs to the CMC4 family.</text>
</comment>
<dbReference type="InterPro" id="IPR027179">
    <property type="entry name" value="CMC4"/>
</dbReference>
<proteinExistence type="inferred from homology"/>
<dbReference type="AlphaFoldDB" id="A0AAV7JVD8"/>
<evidence type="ECO:0000313" key="6">
    <source>
        <dbReference type="EMBL" id="KAI6652877.1"/>
    </source>
</evidence>
<feature type="disulfide bond" evidence="5">
    <location>
        <begin position="31"/>
        <end position="42"/>
    </location>
</feature>
<name>A0AAV7JVD8_9METZ</name>
<protein>
    <submittedName>
        <fullName evidence="6">Cmc4p</fullName>
    </submittedName>
</protein>
<evidence type="ECO:0000256" key="3">
    <source>
        <dbReference type="ARBA" id="ARBA00023128"/>
    </source>
</evidence>
<comment type="caution">
    <text evidence="6">The sequence shown here is derived from an EMBL/GenBank/DDBJ whole genome shotgun (WGS) entry which is preliminary data.</text>
</comment>
<comment type="subcellular location">
    <subcellularLocation>
        <location evidence="1">Mitochondrion</location>
    </subcellularLocation>
</comment>
<dbReference type="PANTHER" id="PTHR15590">
    <property type="entry name" value="CX9C MOTIF-CONTAINING PROTEIN 4"/>
    <property type="match status" value="1"/>
</dbReference>
<feature type="disulfide bond" evidence="5">
    <location>
        <begin position="53"/>
        <end position="67"/>
    </location>
</feature>